<name>A0ABW9MRT9_9XANT</name>
<accession>A0ABW9MRT9</accession>
<dbReference type="Pfam" id="PF11871">
    <property type="entry name" value="DUF3391"/>
    <property type="match status" value="1"/>
</dbReference>
<evidence type="ECO:0000259" key="1">
    <source>
        <dbReference type="Pfam" id="PF11871"/>
    </source>
</evidence>
<feature type="non-terminal residue" evidence="2">
    <location>
        <position position="50"/>
    </location>
</feature>
<dbReference type="EMBL" id="JBJGBS010000132">
    <property type="protein sequence ID" value="MFO3706957.1"/>
    <property type="molecule type" value="Genomic_DNA"/>
</dbReference>
<organism evidence="2 3">
    <name type="scientific">Xanthomonas codiaei</name>
    <dbReference type="NCBI Taxonomy" id="56463"/>
    <lineage>
        <taxon>Bacteria</taxon>
        <taxon>Pseudomonadati</taxon>
        <taxon>Pseudomonadota</taxon>
        <taxon>Gammaproteobacteria</taxon>
        <taxon>Lysobacterales</taxon>
        <taxon>Lysobacteraceae</taxon>
        <taxon>Xanthomonas</taxon>
    </lineage>
</organism>
<feature type="domain" description="DUF3391" evidence="1">
    <location>
        <begin position="3"/>
        <end position="49"/>
    </location>
</feature>
<dbReference type="Proteomes" id="UP001637990">
    <property type="component" value="Unassembled WGS sequence"/>
</dbReference>
<protein>
    <submittedName>
        <fullName evidence="2">DUF3391 domain-containing protein</fullName>
    </submittedName>
</protein>
<evidence type="ECO:0000313" key="2">
    <source>
        <dbReference type="EMBL" id="MFO3706957.1"/>
    </source>
</evidence>
<keyword evidence="3" id="KW-1185">Reference proteome</keyword>
<gene>
    <name evidence="2" type="ORF">ACI6Q5_18755</name>
</gene>
<dbReference type="InterPro" id="IPR021812">
    <property type="entry name" value="DUF3391"/>
</dbReference>
<evidence type="ECO:0000313" key="3">
    <source>
        <dbReference type="Proteomes" id="UP001637990"/>
    </source>
</evidence>
<dbReference type="RefSeq" id="WP_410049811.1">
    <property type="nucleotide sequence ID" value="NZ_JBJGBS010000132.1"/>
</dbReference>
<sequence length="50" mass="5917">MLRTIDSDQLRPGMYVYKLLGAWVHHPFWKTSFLVDSEDVDKIHGSRIEQ</sequence>
<comment type="caution">
    <text evidence="2">The sequence shown here is derived from an EMBL/GenBank/DDBJ whole genome shotgun (WGS) entry which is preliminary data.</text>
</comment>
<proteinExistence type="predicted"/>
<reference evidence="2 3" key="1">
    <citation type="submission" date="2024-11" db="EMBL/GenBank/DDBJ databases">
        <title>Genome sequencing of Xanthomonas codiaei.</title>
        <authorList>
            <person name="Studholme D.J."/>
        </authorList>
    </citation>
    <scope>NUCLEOTIDE SEQUENCE [LARGE SCALE GENOMIC DNA]</scope>
    <source>
        <strain evidence="2 3">NCPPB 4350</strain>
    </source>
</reference>